<dbReference type="KEGG" id="ttt:THITE_117756"/>
<feature type="compositionally biased region" description="Polar residues" evidence="1">
    <location>
        <begin position="154"/>
        <end position="172"/>
    </location>
</feature>
<dbReference type="PANTHER" id="PTHR34502:SF6">
    <property type="entry name" value="DUF6594 DOMAIN-CONTAINING PROTEIN"/>
    <property type="match status" value="1"/>
</dbReference>
<name>G2R7M3_THETT</name>
<keyword evidence="4" id="KW-1185">Reference proteome</keyword>
<feature type="region of interest" description="Disordered" evidence="1">
    <location>
        <begin position="307"/>
        <end position="332"/>
    </location>
</feature>
<dbReference type="OrthoDB" id="5416037at2759"/>
<dbReference type="InterPro" id="IPR046529">
    <property type="entry name" value="DUF6594"/>
</dbReference>
<evidence type="ECO:0000259" key="2">
    <source>
        <dbReference type="Pfam" id="PF20237"/>
    </source>
</evidence>
<feature type="compositionally biased region" description="Low complexity" evidence="1">
    <location>
        <begin position="173"/>
        <end position="192"/>
    </location>
</feature>
<dbReference type="AlphaFoldDB" id="G2R7M3"/>
<dbReference type="RefSeq" id="XP_003654268.1">
    <property type="nucleotide sequence ID" value="XM_003654220.1"/>
</dbReference>
<feature type="domain" description="DUF6594" evidence="2">
    <location>
        <begin position="298"/>
        <end position="480"/>
    </location>
</feature>
<dbReference type="HOGENOM" id="CLU_372204_0_0_1"/>
<dbReference type="Proteomes" id="UP000008181">
    <property type="component" value="Chromosome 3"/>
</dbReference>
<feature type="compositionally biased region" description="Low complexity" evidence="1">
    <location>
        <begin position="582"/>
        <end position="596"/>
    </location>
</feature>
<dbReference type="eggNOG" id="ENOG502QRPA">
    <property type="taxonomic scope" value="Eukaryota"/>
</dbReference>
<proteinExistence type="predicted"/>
<feature type="compositionally biased region" description="Polar residues" evidence="1">
    <location>
        <begin position="115"/>
        <end position="135"/>
    </location>
</feature>
<evidence type="ECO:0000313" key="4">
    <source>
        <dbReference type="Proteomes" id="UP000008181"/>
    </source>
</evidence>
<feature type="region of interest" description="Disordered" evidence="1">
    <location>
        <begin position="554"/>
        <end position="637"/>
    </location>
</feature>
<organism evidence="3 4">
    <name type="scientific">Thermothielavioides terrestris (strain ATCC 38088 / NRRL 8126)</name>
    <name type="common">Thielavia terrestris</name>
    <dbReference type="NCBI Taxonomy" id="578455"/>
    <lineage>
        <taxon>Eukaryota</taxon>
        <taxon>Fungi</taxon>
        <taxon>Dikarya</taxon>
        <taxon>Ascomycota</taxon>
        <taxon>Pezizomycotina</taxon>
        <taxon>Sordariomycetes</taxon>
        <taxon>Sordariomycetidae</taxon>
        <taxon>Sordariales</taxon>
        <taxon>Chaetomiaceae</taxon>
        <taxon>Thermothielavioides</taxon>
        <taxon>Thermothielavioides terrestris</taxon>
    </lineage>
</organism>
<feature type="region of interest" description="Disordered" evidence="1">
    <location>
        <begin position="1"/>
        <end position="276"/>
    </location>
</feature>
<protein>
    <recommendedName>
        <fullName evidence="2">DUF6594 domain-containing protein</fullName>
    </recommendedName>
</protein>
<reference evidence="3 4" key="1">
    <citation type="journal article" date="2011" name="Nat. Biotechnol.">
        <title>Comparative genomic analysis of the thermophilic biomass-degrading fungi Myceliophthora thermophila and Thielavia terrestris.</title>
        <authorList>
            <person name="Berka R.M."/>
            <person name="Grigoriev I.V."/>
            <person name="Otillar R."/>
            <person name="Salamov A."/>
            <person name="Grimwood J."/>
            <person name="Reid I."/>
            <person name="Ishmael N."/>
            <person name="John T."/>
            <person name="Darmond C."/>
            <person name="Moisan M.-C."/>
            <person name="Henrissat B."/>
            <person name="Coutinho P.M."/>
            <person name="Lombard V."/>
            <person name="Natvig D.O."/>
            <person name="Lindquist E."/>
            <person name="Schmutz J."/>
            <person name="Lucas S."/>
            <person name="Harris P."/>
            <person name="Powlowski J."/>
            <person name="Bellemare A."/>
            <person name="Taylor D."/>
            <person name="Butler G."/>
            <person name="de Vries R.P."/>
            <person name="Allijn I.E."/>
            <person name="van den Brink J."/>
            <person name="Ushinsky S."/>
            <person name="Storms R."/>
            <person name="Powell A.J."/>
            <person name="Paulsen I.T."/>
            <person name="Elbourne L.D.H."/>
            <person name="Baker S.E."/>
            <person name="Magnuson J."/>
            <person name="LaBoissiere S."/>
            <person name="Clutterbuck A.J."/>
            <person name="Martinez D."/>
            <person name="Wogulis M."/>
            <person name="de Leon A.L."/>
            <person name="Rey M.W."/>
            <person name="Tsang A."/>
        </authorList>
    </citation>
    <scope>NUCLEOTIDE SEQUENCE [LARGE SCALE GENOMIC DNA]</scope>
    <source>
        <strain evidence="4">ATCC 38088 / NRRL 8126</strain>
    </source>
</reference>
<feature type="compositionally biased region" description="Low complexity" evidence="1">
    <location>
        <begin position="561"/>
        <end position="572"/>
    </location>
</feature>
<feature type="compositionally biased region" description="Low complexity" evidence="1">
    <location>
        <begin position="502"/>
        <end position="515"/>
    </location>
</feature>
<evidence type="ECO:0000256" key="1">
    <source>
        <dbReference type="SAM" id="MobiDB-lite"/>
    </source>
</evidence>
<dbReference type="Pfam" id="PF20237">
    <property type="entry name" value="DUF6594"/>
    <property type="match status" value="1"/>
</dbReference>
<dbReference type="GeneID" id="11518499"/>
<sequence>MESHRIDLQTPSSLRRHPETLPGNRTDSDVPKPQGVADKSEAAAVWTEPIADLKSEKEKRGVGLKRSQMFRSTPGAHHVGQTREQQKITGTGVTRAAGAEKSQHCNWDDRDLIVKSTSSVPLSHGNSSKQSSQGHDQAAPRTPDVLSFLENDSPPVTQESILQAIAQASENWSPRSISSFGSLGSSRRSASGTDTTTPDQSIDGGTRPSTASDPSASRARANSGEKPTCRPRRPQPHPHSHPRLEGEVHDRYGTPEMARGPAKHPHLAPSELQPRLVAPGQGYPKYLPRAEKLPMSGYELLAAKLSSSGLTSRSRRGSGGTSTSSEGDDEYPTIRPIYRKFEALNHRLLLHLQDELSELEEQLHRLDTADTQTRRLQNCILPASRRAEFMAGGELQWRKTDILGKIGFKLGQYNHALESFTKTLRLPAPSAAAVEHYRTYLATHHPIAEVETRFLDHPATDLACLAPDTASCASRSPSPSPSPSSSSWRGVEDSDGLLTPVPRRGSPASSGSSGACVGDAPDGAAAIHATRTRSSSPASSGSRASFFPEWRTQQLERHRPQQQQRLLTQQQQHAIAGGTNRSPQAAPSISASTAAPARPPWPSVDGTTTPTATATATDRSPTATATDTDRSPAAAQTDHNPADLEAELNLETQTAILAAAAALAPIITFRVVHDFVGRVAVVVVAGRAVAALTRRLREILILKGGRASAAAGDAGSAAAAAAATAAGGGWHVVVAYGLVMVVVAAVF</sequence>
<accession>G2R7M3</accession>
<feature type="compositionally biased region" description="Basic residues" evidence="1">
    <location>
        <begin position="229"/>
        <end position="241"/>
    </location>
</feature>
<evidence type="ECO:0000313" key="3">
    <source>
        <dbReference type="EMBL" id="AEO67932.1"/>
    </source>
</evidence>
<feature type="compositionally biased region" description="Basic and acidic residues" evidence="1">
    <location>
        <begin position="101"/>
        <end position="113"/>
    </location>
</feature>
<feature type="compositionally biased region" description="Low complexity" evidence="1">
    <location>
        <begin position="607"/>
        <end position="635"/>
    </location>
</feature>
<feature type="compositionally biased region" description="Basic and acidic residues" evidence="1">
    <location>
        <begin position="242"/>
        <end position="253"/>
    </location>
</feature>
<dbReference type="STRING" id="578455.G2R7M3"/>
<feature type="region of interest" description="Disordered" evidence="1">
    <location>
        <begin position="470"/>
        <end position="521"/>
    </location>
</feature>
<dbReference type="EMBL" id="CP003011">
    <property type="protein sequence ID" value="AEO67932.1"/>
    <property type="molecule type" value="Genomic_DNA"/>
</dbReference>
<gene>
    <name evidence="3" type="ORF">THITE_117756</name>
</gene>
<dbReference type="PANTHER" id="PTHR34502">
    <property type="entry name" value="DUF6594 DOMAIN-CONTAINING PROTEIN-RELATED"/>
    <property type="match status" value="1"/>
</dbReference>
<feature type="compositionally biased region" description="Basic and acidic residues" evidence="1">
    <location>
        <begin position="51"/>
        <end position="61"/>
    </location>
</feature>